<gene>
    <name evidence="1" type="ORF">SCF082_LOCUS11433</name>
</gene>
<protein>
    <submittedName>
        <fullName evidence="1">Uncharacterized protein</fullName>
    </submittedName>
</protein>
<keyword evidence="2" id="KW-1185">Reference proteome</keyword>
<feature type="non-terminal residue" evidence="1">
    <location>
        <position position="1"/>
    </location>
</feature>
<organism evidence="1 2">
    <name type="scientific">Durusdinium trenchii</name>
    <dbReference type="NCBI Taxonomy" id="1381693"/>
    <lineage>
        <taxon>Eukaryota</taxon>
        <taxon>Sar</taxon>
        <taxon>Alveolata</taxon>
        <taxon>Dinophyceae</taxon>
        <taxon>Suessiales</taxon>
        <taxon>Symbiodiniaceae</taxon>
        <taxon>Durusdinium</taxon>
    </lineage>
</organism>
<comment type="caution">
    <text evidence="1">The sequence shown here is derived from an EMBL/GenBank/DDBJ whole genome shotgun (WGS) entry which is preliminary data.</text>
</comment>
<sequence>EIGQFLISHMDPTLRAEVERSIVEEYYHELLRCNPKIAEDFTLEQCWQEYILGGAGKWIWFMPLLATSCPPKMTQCFHDQLLAFLRTHALTPEKVPMPRT</sequence>
<evidence type="ECO:0000313" key="1">
    <source>
        <dbReference type="EMBL" id="CAK9012243.1"/>
    </source>
</evidence>
<proteinExistence type="predicted"/>
<reference evidence="1 2" key="1">
    <citation type="submission" date="2024-02" db="EMBL/GenBank/DDBJ databases">
        <authorList>
            <person name="Chen Y."/>
            <person name="Shah S."/>
            <person name="Dougan E. K."/>
            <person name="Thang M."/>
            <person name="Chan C."/>
        </authorList>
    </citation>
    <scope>NUCLEOTIDE SEQUENCE [LARGE SCALE GENOMIC DNA]</scope>
</reference>
<dbReference type="EMBL" id="CAXAMM010006778">
    <property type="protein sequence ID" value="CAK9012243.1"/>
    <property type="molecule type" value="Genomic_DNA"/>
</dbReference>
<evidence type="ECO:0000313" key="2">
    <source>
        <dbReference type="Proteomes" id="UP001642464"/>
    </source>
</evidence>
<name>A0ABP0JDF2_9DINO</name>
<dbReference type="Proteomes" id="UP001642464">
    <property type="component" value="Unassembled WGS sequence"/>
</dbReference>
<accession>A0ABP0JDF2</accession>